<dbReference type="EMBL" id="VSSQ01072191">
    <property type="protein sequence ID" value="MPN23625.1"/>
    <property type="molecule type" value="Genomic_DNA"/>
</dbReference>
<comment type="caution">
    <text evidence="1">The sequence shown here is derived from an EMBL/GenBank/DDBJ whole genome shotgun (WGS) entry which is preliminary data.</text>
</comment>
<accession>A0A645GAF9</accession>
<gene>
    <name evidence="1" type="ORF">SDC9_171018</name>
</gene>
<sequence>MFILEDTSRKIKEVDPKQEITCCVHATLNTYYVTEYRGYDNWDMVAASPYFDVFSTTIIAWELPVPFFENITRRTVEMAKKYGKQSERWLMGYYKQPADFAQIEKVIDLYESLGVDRLASWTYRGGYGTVLAAPDALKLWDRIGENYKRVLKK</sequence>
<protein>
    <submittedName>
        <fullName evidence="1">Uncharacterized protein</fullName>
    </submittedName>
</protein>
<name>A0A645GAF9_9ZZZZ</name>
<dbReference type="AlphaFoldDB" id="A0A645GAF9"/>
<organism evidence="1">
    <name type="scientific">bioreactor metagenome</name>
    <dbReference type="NCBI Taxonomy" id="1076179"/>
    <lineage>
        <taxon>unclassified sequences</taxon>
        <taxon>metagenomes</taxon>
        <taxon>ecological metagenomes</taxon>
    </lineage>
</organism>
<reference evidence="1" key="1">
    <citation type="submission" date="2019-08" db="EMBL/GenBank/DDBJ databases">
        <authorList>
            <person name="Kucharzyk K."/>
            <person name="Murdoch R.W."/>
            <person name="Higgins S."/>
            <person name="Loffler F."/>
        </authorList>
    </citation>
    <scope>NUCLEOTIDE SEQUENCE</scope>
</reference>
<proteinExistence type="predicted"/>
<evidence type="ECO:0000313" key="1">
    <source>
        <dbReference type="EMBL" id="MPN23625.1"/>
    </source>
</evidence>